<protein>
    <submittedName>
        <fullName evidence="2">Uncharacterized protein</fullName>
    </submittedName>
</protein>
<reference evidence="2 3" key="1">
    <citation type="submission" date="2019-05" db="EMBL/GenBank/DDBJ databases">
        <title>Another draft genome of Portunus trituberculatus and its Hox gene families provides insights of decapod evolution.</title>
        <authorList>
            <person name="Jeong J.-H."/>
            <person name="Song I."/>
            <person name="Kim S."/>
            <person name="Choi T."/>
            <person name="Kim D."/>
            <person name="Ryu S."/>
            <person name="Kim W."/>
        </authorList>
    </citation>
    <scope>NUCLEOTIDE SEQUENCE [LARGE SCALE GENOMIC DNA]</scope>
    <source>
        <tissue evidence="2">Muscle</tissue>
    </source>
</reference>
<sequence length="75" mass="8314">MECWCLRDKAHGITKVTAGEYRTDLNIPAHPEDPEDLRDPGDASQGPRSTQVAGDRTRDPRGGGTPKRCRPHPHE</sequence>
<proteinExistence type="predicted"/>
<accession>A0A5B7K486</accession>
<comment type="caution">
    <text evidence="2">The sequence shown here is derived from an EMBL/GenBank/DDBJ whole genome shotgun (WGS) entry which is preliminary data.</text>
</comment>
<organism evidence="2 3">
    <name type="scientific">Portunus trituberculatus</name>
    <name type="common">Swimming crab</name>
    <name type="synonym">Neptunus trituberculatus</name>
    <dbReference type="NCBI Taxonomy" id="210409"/>
    <lineage>
        <taxon>Eukaryota</taxon>
        <taxon>Metazoa</taxon>
        <taxon>Ecdysozoa</taxon>
        <taxon>Arthropoda</taxon>
        <taxon>Crustacea</taxon>
        <taxon>Multicrustacea</taxon>
        <taxon>Malacostraca</taxon>
        <taxon>Eumalacostraca</taxon>
        <taxon>Eucarida</taxon>
        <taxon>Decapoda</taxon>
        <taxon>Pleocyemata</taxon>
        <taxon>Brachyura</taxon>
        <taxon>Eubrachyura</taxon>
        <taxon>Portunoidea</taxon>
        <taxon>Portunidae</taxon>
        <taxon>Portuninae</taxon>
        <taxon>Portunus</taxon>
    </lineage>
</organism>
<dbReference type="EMBL" id="VSRR010120883">
    <property type="protein sequence ID" value="MPC99998.1"/>
    <property type="molecule type" value="Genomic_DNA"/>
</dbReference>
<gene>
    <name evidence="2" type="ORF">E2C01_095445</name>
</gene>
<dbReference type="AlphaFoldDB" id="A0A5B7K486"/>
<evidence type="ECO:0000313" key="2">
    <source>
        <dbReference type="EMBL" id="MPC99998.1"/>
    </source>
</evidence>
<feature type="region of interest" description="Disordered" evidence="1">
    <location>
        <begin position="16"/>
        <end position="75"/>
    </location>
</feature>
<evidence type="ECO:0000256" key="1">
    <source>
        <dbReference type="SAM" id="MobiDB-lite"/>
    </source>
</evidence>
<evidence type="ECO:0000313" key="3">
    <source>
        <dbReference type="Proteomes" id="UP000324222"/>
    </source>
</evidence>
<name>A0A5B7K486_PORTR</name>
<dbReference type="Proteomes" id="UP000324222">
    <property type="component" value="Unassembled WGS sequence"/>
</dbReference>
<keyword evidence="3" id="KW-1185">Reference proteome</keyword>